<evidence type="ECO:0000256" key="6">
    <source>
        <dbReference type="SAM" id="Phobius"/>
    </source>
</evidence>
<evidence type="ECO:0000313" key="9">
    <source>
        <dbReference type="Proteomes" id="UP000282002"/>
    </source>
</evidence>
<organism evidence="8 9">
    <name type="scientific">Tabrizicola piscis</name>
    <dbReference type="NCBI Taxonomy" id="2494374"/>
    <lineage>
        <taxon>Bacteria</taxon>
        <taxon>Pseudomonadati</taxon>
        <taxon>Pseudomonadota</taxon>
        <taxon>Alphaproteobacteria</taxon>
        <taxon>Rhodobacterales</taxon>
        <taxon>Paracoccaceae</taxon>
        <taxon>Tabrizicola</taxon>
    </lineage>
</organism>
<feature type="transmembrane region" description="Helical" evidence="6">
    <location>
        <begin position="55"/>
        <end position="74"/>
    </location>
</feature>
<reference evidence="8 9" key="1">
    <citation type="submission" date="2018-12" db="EMBL/GenBank/DDBJ databases">
        <title>Complete genome sequencing of Tabrizicola sp. K13M18.</title>
        <authorList>
            <person name="Bae J.-W."/>
        </authorList>
    </citation>
    <scope>NUCLEOTIDE SEQUENCE [LARGE SCALE GENOMIC DNA]</scope>
    <source>
        <strain evidence="8 9">K13M18</strain>
    </source>
</reference>
<dbReference type="Proteomes" id="UP000282002">
    <property type="component" value="Chromosome"/>
</dbReference>
<evidence type="ECO:0000256" key="2">
    <source>
        <dbReference type="ARBA" id="ARBA00022475"/>
    </source>
</evidence>
<evidence type="ECO:0000256" key="3">
    <source>
        <dbReference type="ARBA" id="ARBA00022692"/>
    </source>
</evidence>
<dbReference type="OrthoDB" id="196472at2"/>
<dbReference type="Pfam" id="PF01292">
    <property type="entry name" value="Ni_hydr_CYTB"/>
    <property type="match status" value="1"/>
</dbReference>
<dbReference type="SUPFAM" id="SSF81342">
    <property type="entry name" value="Transmembrane di-heme cytochromes"/>
    <property type="match status" value="1"/>
</dbReference>
<dbReference type="PANTHER" id="PTHR30485">
    <property type="entry name" value="NI/FE-HYDROGENASE 1 B-TYPE CYTOCHROME SUBUNIT"/>
    <property type="match status" value="1"/>
</dbReference>
<proteinExistence type="predicted"/>
<comment type="subcellular location">
    <subcellularLocation>
        <location evidence="1">Cell membrane</location>
        <topology evidence="1">Multi-pass membrane protein</topology>
    </subcellularLocation>
</comment>
<gene>
    <name evidence="8" type="ORF">EI545_06325</name>
</gene>
<dbReference type="InterPro" id="IPR011577">
    <property type="entry name" value="Cyt_b561_bac/Ni-Hgenase"/>
</dbReference>
<keyword evidence="9" id="KW-1185">Reference proteome</keyword>
<dbReference type="GO" id="GO:0009055">
    <property type="term" value="F:electron transfer activity"/>
    <property type="evidence" value="ECO:0007669"/>
    <property type="project" value="InterPro"/>
</dbReference>
<dbReference type="InterPro" id="IPR016174">
    <property type="entry name" value="Di-haem_cyt_TM"/>
</dbReference>
<evidence type="ECO:0000256" key="4">
    <source>
        <dbReference type="ARBA" id="ARBA00022989"/>
    </source>
</evidence>
<feature type="domain" description="Cytochrome b561 bacterial/Ni-hydrogenase" evidence="7">
    <location>
        <begin position="28"/>
        <end position="218"/>
    </location>
</feature>
<keyword evidence="3 6" id="KW-0812">Transmembrane</keyword>
<dbReference type="Gene3D" id="1.20.950.20">
    <property type="entry name" value="Transmembrane di-heme cytochromes, Chain C"/>
    <property type="match status" value="1"/>
</dbReference>
<feature type="transmembrane region" description="Helical" evidence="6">
    <location>
        <begin position="116"/>
        <end position="138"/>
    </location>
</feature>
<protein>
    <submittedName>
        <fullName evidence="8">Cytochrome B</fullName>
    </submittedName>
</protein>
<dbReference type="AlphaFoldDB" id="A0A3S8U4K5"/>
<name>A0A3S8U4K5_9RHOB</name>
<dbReference type="GO" id="GO:0005886">
    <property type="term" value="C:plasma membrane"/>
    <property type="evidence" value="ECO:0007669"/>
    <property type="project" value="UniProtKB-SubCell"/>
</dbReference>
<sequence length="225" mass="23970">MATPRTVRTQTVSTPTVKDQLASPPALWDPVVRLSHWGIAVSVLLNALVTEGGSLAHVLIGWMVMAMLLLRLVWGVLGPREARFSAFPPNPVRAVAHLRGLFSGDKPRDYPSHNPAGALMVYMFWLALAAVVATGLVMTGGATPMQVAADKAAVASGDWAALVRDGDSDQDSVMGDVAEEVHEVAANLLLILAALHVAGVFVEGRLLRRNLLAPMLFGAKGDRRK</sequence>
<dbReference type="RefSeq" id="WP_125324680.1">
    <property type="nucleotide sequence ID" value="NZ_CP034328.1"/>
</dbReference>
<dbReference type="InterPro" id="IPR051542">
    <property type="entry name" value="Hydrogenase_cytochrome"/>
</dbReference>
<accession>A0A3S8U4K5</accession>
<keyword evidence="4 6" id="KW-1133">Transmembrane helix</keyword>
<evidence type="ECO:0000259" key="7">
    <source>
        <dbReference type="Pfam" id="PF01292"/>
    </source>
</evidence>
<evidence type="ECO:0000256" key="5">
    <source>
        <dbReference type="ARBA" id="ARBA00023136"/>
    </source>
</evidence>
<dbReference type="GO" id="GO:0020037">
    <property type="term" value="F:heme binding"/>
    <property type="evidence" value="ECO:0007669"/>
    <property type="project" value="TreeGrafter"/>
</dbReference>
<evidence type="ECO:0000256" key="1">
    <source>
        <dbReference type="ARBA" id="ARBA00004651"/>
    </source>
</evidence>
<evidence type="ECO:0000313" key="8">
    <source>
        <dbReference type="EMBL" id="AZL58479.1"/>
    </source>
</evidence>
<dbReference type="GO" id="GO:0022904">
    <property type="term" value="P:respiratory electron transport chain"/>
    <property type="evidence" value="ECO:0007669"/>
    <property type="project" value="InterPro"/>
</dbReference>
<keyword evidence="2" id="KW-1003">Cell membrane</keyword>
<keyword evidence="5 6" id="KW-0472">Membrane</keyword>
<dbReference type="KEGG" id="taw:EI545_06325"/>
<dbReference type="PANTHER" id="PTHR30485:SF2">
    <property type="entry name" value="BLL0597 PROTEIN"/>
    <property type="match status" value="1"/>
</dbReference>
<dbReference type="EMBL" id="CP034328">
    <property type="protein sequence ID" value="AZL58479.1"/>
    <property type="molecule type" value="Genomic_DNA"/>
</dbReference>